<dbReference type="Pfam" id="PF05199">
    <property type="entry name" value="GMC_oxred_C"/>
    <property type="match status" value="1"/>
</dbReference>
<evidence type="ECO:0000259" key="8">
    <source>
        <dbReference type="PROSITE" id="PS00624"/>
    </source>
</evidence>
<keyword evidence="4 5" id="KW-0274">FAD</keyword>
<protein>
    <submittedName>
        <fullName evidence="9">GMC family oxidoreductase N-terminal domain-containing protein</fullName>
    </submittedName>
</protein>
<proteinExistence type="inferred from homology"/>
<dbReference type="PROSITE" id="PS00624">
    <property type="entry name" value="GMC_OXRED_2"/>
    <property type="match status" value="1"/>
</dbReference>
<dbReference type="Pfam" id="PF00732">
    <property type="entry name" value="GMC_oxred_N"/>
    <property type="match status" value="1"/>
</dbReference>
<evidence type="ECO:0000313" key="10">
    <source>
        <dbReference type="Proteomes" id="UP000809337"/>
    </source>
</evidence>
<gene>
    <name evidence="9" type="ORF">JQX14_16500</name>
</gene>
<dbReference type="InterPro" id="IPR007867">
    <property type="entry name" value="GMC_OxRtase_C"/>
</dbReference>
<dbReference type="InterPro" id="IPR036188">
    <property type="entry name" value="FAD/NAD-bd_sf"/>
</dbReference>
<dbReference type="GO" id="GO:0016614">
    <property type="term" value="F:oxidoreductase activity, acting on CH-OH group of donors"/>
    <property type="evidence" value="ECO:0007669"/>
    <property type="project" value="InterPro"/>
</dbReference>
<comment type="caution">
    <text evidence="9">The sequence shown here is derived from an EMBL/GenBank/DDBJ whole genome shotgun (WGS) entry which is preliminary data.</text>
</comment>
<evidence type="ECO:0000256" key="4">
    <source>
        <dbReference type="ARBA" id="ARBA00022827"/>
    </source>
</evidence>
<keyword evidence="3 6" id="KW-0285">Flavoprotein</keyword>
<feature type="domain" description="Glucose-methanol-choline oxidoreductase N-terminal" evidence="7">
    <location>
        <begin position="80"/>
        <end position="103"/>
    </location>
</feature>
<dbReference type="Gene3D" id="3.30.560.10">
    <property type="entry name" value="Glucose Oxidase, domain 3"/>
    <property type="match status" value="1"/>
</dbReference>
<name>A0A9Q2RW26_9RHOB</name>
<comment type="cofactor">
    <cofactor evidence="1 5">
        <name>FAD</name>
        <dbReference type="ChEBI" id="CHEBI:57692"/>
    </cofactor>
</comment>
<dbReference type="PANTHER" id="PTHR11552:SF147">
    <property type="entry name" value="CHOLINE DEHYDROGENASE, MITOCHONDRIAL"/>
    <property type="match status" value="1"/>
</dbReference>
<feature type="domain" description="Glucose-methanol-choline oxidoreductase N-terminal" evidence="8">
    <location>
        <begin position="251"/>
        <end position="265"/>
    </location>
</feature>
<dbReference type="GO" id="GO:0050660">
    <property type="term" value="F:flavin adenine dinucleotide binding"/>
    <property type="evidence" value="ECO:0007669"/>
    <property type="project" value="InterPro"/>
</dbReference>
<dbReference type="EMBL" id="JAFBWN010000012">
    <property type="protein sequence ID" value="MBM2356156.1"/>
    <property type="molecule type" value="Genomic_DNA"/>
</dbReference>
<evidence type="ECO:0000256" key="5">
    <source>
        <dbReference type="PIRSR" id="PIRSR000137-2"/>
    </source>
</evidence>
<evidence type="ECO:0000256" key="6">
    <source>
        <dbReference type="RuleBase" id="RU003968"/>
    </source>
</evidence>
<reference evidence="9" key="1">
    <citation type="submission" date="2021-01" db="EMBL/GenBank/DDBJ databases">
        <title>Diatom-associated Roseobacters Show Island Model of Population Structure.</title>
        <authorList>
            <person name="Qu L."/>
            <person name="Feng X."/>
            <person name="Chen Y."/>
            <person name="Li L."/>
            <person name="Wang X."/>
            <person name="Hu Z."/>
            <person name="Wang H."/>
            <person name="Luo H."/>
        </authorList>
    </citation>
    <scope>NUCLEOTIDE SEQUENCE</scope>
    <source>
        <strain evidence="9">SM26-45</strain>
    </source>
</reference>
<evidence type="ECO:0000259" key="7">
    <source>
        <dbReference type="PROSITE" id="PS00623"/>
    </source>
</evidence>
<dbReference type="PIRSF" id="PIRSF000137">
    <property type="entry name" value="Alcohol_oxidase"/>
    <property type="match status" value="1"/>
</dbReference>
<dbReference type="RefSeq" id="WP_231034929.1">
    <property type="nucleotide sequence ID" value="NZ_JAJNGX010000012.1"/>
</dbReference>
<organism evidence="9 10">
    <name type="scientific">Pseudosulfitobacter pseudonitzschiae</name>
    <dbReference type="NCBI Taxonomy" id="1402135"/>
    <lineage>
        <taxon>Bacteria</taxon>
        <taxon>Pseudomonadati</taxon>
        <taxon>Pseudomonadota</taxon>
        <taxon>Alphaproteobacteria</taxon>
        <taxon>Rhodobacterales</taxon>
        <taxon>Roseobacteraceae</taxon>
        <taxon>Pseudosulfitobacter</taxon>
    </lineage>
</organism>
<dbReference type="PROSITE" id="PS00623">
    <property type="entry name" value="GMC_OXRED_1"/>
    <property type="match status" value="1"/>
</dbReference>
<dbReference type="PANTHER" id="PTHR11552">
    <property type="entry name" value="GLUCOSE-METHANOL-CHOLINE GMC OXIDOREDUCTASE"/>
    <property type="match status" value="1"/>
</dbReference>
<feature type="binding site" evidence="5">
    <location>
        <position position="82"/>
    </location>
    <ligand>
        <name>FAD</name>
        <dbReference type="ChEBI" id="CHEBI:57692"/>
    </ligand>
</feature>
<feature type="binding site" evidence="5">
    <location>
        <begin position="90"/>
        <end position="93"/>
    </location>
    <ligand>
        <name>FAD</name>
        <dbReference type="ChEBI" id="CHEBI:57692"/>
    </ligand>
</feature>
<dbReference type="InterPro" id="IPR000172">
    <property type="entry name" value="GMC_OxRdtase_N"/>
</dbReference>
<dbReference type="SUPFAM" id="SSF51905">
    <property type="entry name" value="FAD/NAD(P)-binding domain"/>
    <property type="match status" value="1"/>
</dbReference>
<evidence type="ECO:0000313" key="9">
    <source>
        <dbReference type="EMBL" id="MBM2356156.1"/>
    </source>
</evidence>
<dbReference type="Gene3D" id="3.50.50.60">
    <property type="entry name" value="FAD/NAD(P)-binding domain"/>
    <property type="match status" value="1"/>
</dbReference>
<dbReference type="Proteomes" id="UP000809337">
    <property type="component" value="Unassembled WGS sequence"/>
</dbReference>
<evidence type="ECO:0000256" key="1">
    <source>
        <dbReference type="ARBA" id="ARBA00001974"/>
    </source>
</evidence>
<evidence type="ECO:0000256" key="3">
    <source>
        <dbReference type="ARBA" id="ARBA00022630"/>
    </source>
</evidence>
<evidence type="ECO:0000256" key="2">
    <source>
        <dbReference type="ARBA" id="ARBA00010790"/>
    </source>
</evidence>
<comment type="similarity">
    <text evidence="2 6">Belongs to the GMC oxidoreductase family.</text>
</comment>
<accession>A0A9Q2RW26</accession>
<dbReference type="AlphaFoldDB" id="A0A9Q2RW26"/>
<sequence length="533" mass="57472">MERYDYIIVGAGSAGAPLATRLAEAGRRVLLLEAGGAGKHPWVNIPLGYGKVFHDARFNWKYTTKPEPGLNGRQVYWPRGKVLGGSSAINAMVWVRGHPADFDEWGALAPGWSWKDVAPVFRRIERWSGAQSPERGGDGPLSVTDMSAQMHPLTHACIAAAAEAGIPTNADYNGADMNGAGFYQISTAGGRRASTAQAYLRRASHLPNFRIETAAMTTRILLEGQRATGVEYVKKGCRERAFANEVILCGGALNSPQLLMLSGIGPAAHLREHGIDVVLDAPHVGAHLMDHLGYDLLYRTRRPSLNQTLRPWWGKAWAGMQYVTMQKGPLAMSLNQGGGFTRLAKGAGVPDTQLYFSPLSYSTAPKGKRPLMSPDAFPAMRMGFNPCKPTSRGSVGLTSNDPFAPPALRGGYLTSAHDCDLMVRGVREIRRIASMPALENLIERELEPGPGYQSDADILEFVRDRAGTVFHQCGTCRMGTDAATSVVDPHLRVHGIAGLRVADAAIFPTIPTGNTNAAAVMVGERAYDLMTQG</sequence>
<dbReference type="InterPro" id="IPR012132">
    <property type="entry name" value="GMC_OxRdtase"/>
</dbReference>
<dbReference type="SUPFAM" id="SSF54373">
    <property type="entry name" value="FAD-linked reductases, C-terminal domain"/>
    <property type="match status" value="1"/>
</dbReference>